<dbReference type="InterPro" id="IPR013783">
    <property type="entry name" value="Ig-like_fold"/>
</dbReference>
<evidence type="ECO:0000256" key="13">
    <source>
        <dbReference type="NCBIfam" id="TIGR02402"/>
    </source>
</evidence>
<dbReference type="InterPro" id="IPR044901">
    <property type="entry name" value="Trehalose_TreZ_E-set_sf"/>
</dbReference>
<evidence type="ECO:0000256" key="16">
    <source>
        <dbReference type="PIRSR" id="PIRSR006337-3"/>
    </source>
</evidence>
<dbReference type="GO" id="GO:0033942">
    <property type="term" value="F:4-alpha-D-(1-&gt;4)-alpha-D-glucanotrehalose trehalohydrolase activity"/>
    <property type="evidence" value="ECO:0007669"/>
    <property type="project" value="UniProtKB-EC"/>
</dbReference>
<protein>
    <recommendedName>
        <fullName evidence="5 13">Malto-oligosyltrehalose trehalohydrolase</fullName>
        <shortName evidence="14">MTHase</shortName>
        <ecNumber evidence="4 13">3.2.1.141</ecNumber>
    </recommendedName>
    <alternativeName>
        <fullName evidence="11 14">4-alpha-D-((1-&gt;4)-alpha-D-glucano)trehalose trehalohydrolase</fullName>
    </alternativeName>
    <alternativeName>
        <fullName evidence="10 14">Maltooligosyl trehalose trehalohydrolase</fullName>
    </alternativeName>
</protein>
<feature type="active site" description="Proton donor" evidence="15">
    <location>
        <position position="328"/>
    </location>
</feature>
<evidence type="ECO:0000256" key="11">
    <source>
        <dbReference type="ARBA" id="ARBA00033284"/>
    </source>
</evidence>
<dbReference type="InterPro" id="IPR006047">
    <property type="entry name" value="GH13_cat_dom"/>
</dbReference>
<sequence length="651" mass="72884">MELQVEEHEAGTGNGVAANGRGTRALPVGADLLHGGGTSFRVWAPKRRSVSVVHQPGPSWREDIEGEVVPLEAEPDGYFSGIVPEAGPGTLYKYRLDDSATYPDPASRYQPDGPHGPSQVVDPDAFVWTDGGWRGVEIPGQVIYELHIGTFTRDGTWKSAIAELPALKELGITCLEVMPVAEFPGRFGWGYDGVDLFAPYHVYGTPDDFRRFVDEAHRLGLAVLLDVVYNHLGPDGAYHREFSDDYYHRVREKTEWGDSLNFDGEGSGPVREFFIANAGYWIREFHLDGLRLDATQAIHDESDDHFLAAMARHARKMAGDRPILLIAEDDSQETVRVRPPSEGGYGLDAQWNDDFHHSAMVALTGRSEAYYSDYQGSPQEFISAIKWGFLFQGQYFRWLGRARGSSTYGLPAWSFVTFLENHDQVSNSARGDRLYSLTSPAQYKAMAAAWLLAPGTPMFFQGQEFGATNPFLYFADHVDDLASKVQQGRIEFLSTFRSIANPDFQEYLPNPAAIETFVGSKLDFSERARHPGLLALHRDLLRLRREDPIFRTQRADRIFGAVIGPDAYLLRYFGEKDDCRLVLTNLGRDIFPNPASEPLMAPPKGRRWEILWYSEHPQYGGCGAPPFESETEWRMPGRATVVLKPVPLEGP</sequence>
<name>A0A5B9WFV0_9BACT</name>
<gene>
    <name evidence="18" type="primary">treZ_4</name>
    <name evidence="18" type="ORF">OJF2_77360</name>
</gene>
<dbReference type="InterPro" id="IPR012768">
    <property type="entry name" value="Trehalose_TreZ"/>
</dbReference>
<comment type="catalytic activity">
    <reaction evidence="12 14">
        <text>hydrolysis of (1-&gt;4)-alpha-D-glucosidic linkage in 4-alpha-D-[(1-&gt;4)-alpha-D-glucanosyl]n trehalose to yield trehalose and (1-&gt;4)-alpha-D-glucan.</text>
        <dbReference type="EC" id="3.2.1.141"/>
    </reaction>
</comment>
<evidence type="ECO:0000256" key="2">
    <source>
        <dbReference type="ARBA" id="ARBA00005199"/>
    </source>
</evidence>
<comment type="pathway">
    <text evidence="2 14">Glycan biosynthesis; trehalose biosynthesis.</text>
</comment>
<dbReference type="NCBIfam" id="TIGR02402">
    <property type="entry name" value="trehalose_TreZ"/>
    <property type="match status" value="1"/>
</dbReference>
<feature type="site" description="Transition state stabilizer" evidence="16">
    <location>
        <position position="423"/>
    </location>
</feature>
<dbReference type="PANTHER" id="PTHR43651">
    <property type="entry name" value="1,4-ALPHA-GLUCAN-BRANCHING ENZYME"/>
    <property type="match status" value="1"/>
</dbReference>
<evidence type="ECO:0000256" key="10">
    <source>
        <dbReference type="ARBA" id="ARBA00032057"/>
    </source>
</evidence>
<evidence type="ECO:0000313" key="18">
    <source>
        <dbReference type="EMBL" id="QEH39124.1"/>
    </source>
</evidence>
<dbReference type="GO" id="GO:0005992">
    <property type="term" value="P:trehalose biosynthetic process"/>
    <property type="evidence" value="ECO:0007669"/>
    <property type="project" value="UniProtKB-UniRule"/>
</dbReference>
<keyword evidence="6" id="KW-0963">Cytoplasm</keyword>
<keyword evidence="9 14" id="KW-0326">Glycosidase</keyword>
<dbReference type="Gene3D" id="1.10.10.760">
    <property type="entry name" value="E-set domains of sugar-utilizing enzymes"/>
    <property type="match status" value="1"/>
</dbReference>
<dbReference type="OrthoDB" id="226102at2"/>
<dbReference type="PANTHER" id="PTHR43651:SF11">
    <property type="entry name" value="MALTO-OLIGOSYLTREHALOSE TREHALOHYDROLASE"/>
    <property type="match status" value="1"/>
</dbReference>
<reference evidence="18 19" key="1">
    <citation type="submission" date="2019-08" db="EMBL/GenBank/DDBJ databases">
        <title>Deep-cultivation of Planctomycetes and their phenomic and genomic characterization uncovers novel biology.</title>
        <authorList>
            <person name="Wiegand S."/>
            <person name="Jogler M."/>
            <person name="Boedeker C."/>
            <person name="Pinto D."/>
            <person name="Vollmers J."/>
            <person name="Rivas-Marin E."/>
            <person name="Kohn T."/>
            <person name="Peeters S.H."/>
            <person name="Heuer A."/>
            <person name="Rast P."/>
            <person name="Oberbeckmann S."/>
            <person name="Bunk B."/>
            <person name="Jeske O."/>
            <person name="Meyerdierks A."/>
            <person name="Storesund J.E."/>
            <person name="Kallscheuer N."/>
            <person name="Luecker S."/>
            <person name="Lage O.M."/>
            <person name="Pohl T."/>
            <person name="Merkel B.J."/>
            <person name="Hornburger P."/>
            <person name="Mueller R.-W."/>
            <person name="Bruemmer F."/>
            <person name="Labrenz M."/>
            <person name="Spormann A.M."/>
            <person name="Op den Camp H."/>
            <person name="Overmann J."/>
            <person name="Amann R."/>
            <person name="Jetten M.S.M."/>
            <person name="Mascher T."/>
            <person name="Medema M.H."/>
            <person name="Devos D.P."/>
            <person name="Kaster A.-K."/>
            <person name="Ovreas L."/>
            <person name="Rohde M."/>
            <person name="Galperin M.Y."/>
            <person name="Jogler C."/>
        </authorList>
    </citation>
    <scope>NUCLEOTIDE SEQUENCE [LARGE SCALE GENOMIC DNA]</scope>
    <source>
        <strain evidence="18 19">OJF2</strain>
    </source>
</reference>
<evidence type="ECO:0000256" key="3">
    <source>
        <dbReference type="ARBA" id="ARBA00008061"/>
    </source>
</evidence>
<accession>A0A5B9WFV0</accession>
<dbReference type="CDD" id="cd02853">
    <property type="entry name" value="E_set_MTHase_like_N"/>
    <property type="match status" value="1"/>
</dbReference>
<evidence type="ECO:0000259" key="17">
    <source>
        <dbReference type="SMART" id="SM00642"/>
    </source>
</evidence>
<dbReference type="KEGG" id="agv:OJF2_77360"/>
<evidence type="ECO:0000256" key="4">
    <source>
        <dbReference type="ARBA" id="ARBA00012268"/>
    </source>
</evidence>
<dbReference type="PIRSF" id="PIRSF006337">
    <property type="entry name" value="Trehalose_TreZ"/>
    <property type="match status" value="1"/>
</dbReference>
<dbReference type="UniPathway" id="UPA00299"/>
<organism evidence="18 19">
    <name type="scientific">Aquisphaera giovannonii</name>
    <dbReference type="NCBI Taxonomy" id="406548"/>
    <lineage>
        <taxon>Bacteria</taxon>
        <taxon>Pseudomonadati</taxon>
        <taxon>Planctomycetota</taxon>
        <taxon>Planctomycetia</taxon>
        <taxon>Isosphaerales</taxon>
        <taxon>Isosphaeraceae</taxon>
        <taxon>Aquisphaera</taxon>
    </lineage>
</organism>
<dbReference type="InterPro" id="IPR014756">
    <property type="entry name" value="Ig_E-set"/>
</dbReference>
<dbReference type="EC" id="3.2.1.141" evidence="4 13"/>
<proteinExistence type="inferred from homology"/>
<keyword evidence="19" id="KW-1185">Reference proteome</keyword>
<dbReference type="InterPro" id="IPR004193">
    <property type="entry name" value="Glyco_hydro_13_N"/>
</dbReference>
<dbReference type="Proteomes" id="UP000324233">
    <property type="component" value="Chromosome"/>
</dbReference>
<feature type="domain" description="Glycosyl hydrolase family 13 catalytic" evidence="17">
    <location>
        <begin position="119"/>
        <end position="493"/>
    </location>
</feature>
<keyword evidence="7 14" id="KW-0378">Hydrolase</keyword>
<evidence type="ECO:0000256" key="8">
    <source>
        <dbReference type="ARBA" id="ARBA00023277"/>
    </source>
</evidence>
<dbReference type="Pfam" id="PF00128">
    <property type="entry name" value="Alpha-amylase"/>
    <property type="match status" value="1"/>
</dbReference>
<keyword evidence="8" id="KW-0119">Carbohydrate metabolism</keyword>
<dbReference type="SMART" id="SM00642">
    <property type="entry name" value="Aamy"/>
    <property type="match status" value="1"/>
</dbReference>
<dbReference type="RefSeq" id="WP_148598475.1">
    <property type="nucleotide sequence ID" value="NZ_CP042997.1"/>
</dbReference>
<evidence type="ECO:0000256" key="15">
    <source>
        <dbReference type="PIRSR" id="PIRSR006337-1"/>
    </source>
</evidence>
<evidence type="ECO:0000256" key="9">
    <source>
        <dbReference type="ARBA" id="ARBA00023295"/>
    </source>
</evidence>
<evidence type="ECO:0000313" key="19">
    <source>
        <dbReference type="Proteomes" id="UP000324233"/>
    </source>
</evidence>
<dbReference type="Pfam" id="PF02922">
    <property type="entry name" value="CBM_48"/>
    <property type="match status" value="1"/>
</dbReference>
<evidence type="ECO:0000256" key="14">
    <source>
        <dbReference type="PIRNR" id="PIRNR006337"/>
    </source>
</evidence>
<dbReference type="Gene3D" id="2.60.40.10">
    <property type="entry name" value="Immunoglobulins"/>
    <property type="match status" value="1"/>
</dbReference>
<dbReference type="GO" id="GO:0005737">
    <property type="term" value="C:cytoplasm"/>
    <property type="evidence" value="ECO:0007669"/>
    <property type="project" value="UniProtKB-SubCell"/>
</dbReference>
<evidence type="ECO:0000256" key="1">
    <source>
        <dbReference type="ARBA" id="ARBA00004496"/>
    </source>
</evidence>
<feature type="active site" description="Nucleophile" evidence="15">
    <location>
        <position position="293"/>
    </location>
</feature>
<evidence type="ECO:0000256" key="12">
    <source>
        <dbReference type="ARBA" id="ARBA00034013"/>
    </source>
</evidence>
<comment type="subcellular location">
    <subcellularLocation>
        <location evidence="1 15">Cytoplasm</location>
    </subcellularLocation>
</comment>
<dbReference type="CDD" id="cd11325">
    <property type="entry name" value="AmyAc_GTHase"/>
    <property type="match status" value="1"/>
</dbReference>
<dbReference type="Gene3D" id="3.20.20.80">
    <property type="entry name" value="Glycosidases"/>
    <property type="match status" value="1"/>
</dbReference>
<dbReference type="InterPro" id="IPR017853">
    <property type="entry name" value="GH"/>
</dbReference>
<evidence type="ECO:0000256" key="7">
    <source>
        <dbReference type="ARBA" id="ARBA00022801"/>
    </source>
</evidence>
<dbReference type="SUPFAM" id="SSF51445">
    <property type="entry name" value="(Trans)glycosidases"/>
    <property type="match status" value="1"/>
</dbReference>
<dbReference type="EMBL" id="CP042997">
    <property type="protein sequence ID" value="QEH39124.1"/>
    <property type="molecule type" value="Genomic_DNA"/>
</dbReference>
<comment type="similarity">
    <text evidence="3 14">Belongs to the glycosyl hydrolase 13 family.</text>
</comment>
<evidence type="ECO:0000256" key="6">
    <source>
        <dbReference type="ARBA" id="ARBA00022490"/>
    </source>
</evidence>
<evidence type="ECO:0000256" key="5">
    <source>
        <dbReference type="ARBA" id="ARBA00015938"/>
    </source>
</evidence>
<dbReference type="AlphaFoldDB" id="A0A5B9WFV0"/>
<dbReference type="SUPFAM" id="SSF81296">
    <property type="entry name" value="E set domains"/>
    <property type="match status" value="1"/>
</dbReference>